<dbReference type="PANTHER" id="PTHR47619">
    <property type="entry name" value="METALLO-HYDROLASE YYCJ-RELATED"/>
    <property type="match status" value="1"/>
</dbReference>
<dbReference type="AlphaFoldDB" id="M1NZC6"/>
<dbReference type="RefSeq" id="WP_015402297.1">
    <property type="nucleotide sequence ID" value="NC_020304.1"/>
</dbReference>
<dbReference type="InterPro" id="IPR001279">
    <property type="entry name" value="Metallo-B-lactamas"/>
</dbReference>
<dbReference type="eggNOG" id="COG1235">
    <property type="taxonomic scope" value="Bacteria"/>
</dbReference>
<dbReference type="PANTHER" id="PTHR47619:SF1">
    <property type="entry name" value="EXODEOXYRIBONUCLEASE WALJ"/>
    <property type="match status" value="1"/>
</dbReference>
<protein>
    <submittedName>
        <fullName evidence="2">Metal-dependent hydrolase, beta-lactamase superfamily I</fullName>
    </submittedName>
</protein>
<dbReference type="Gene3D" id="3.60.15.10">
    <property type="entry name" value="Ribonuclease Z/Hydroxyacylglutathione hydrolase-like"/>
    <property type="match status" value="1"/>
</dbReference>
<dbReference type="Proteomes" id="UP000011721">
    <property type="component" value="Chromosome"/>
</dbReference>
<evidence type="ECO:0000313" key="3">
    <source>
        <dbReference type="Proteomes" id="UP000011721"/>
    </source>
</evidence>
<dbReference type="HOGENOM" id="CLU_073253_0_0_7"/>
<dbReference type="OrthoDB" id="9803916at2"/>
<evidence type="ECO:0000259" key="1">
    <source>
        <dbReference type="SMART" id="SM00849"/>
    </source>
</evidence>
<dbReference type="GO" id="GO:0016787">
    <property type="term" value="F:hydrolase activity"/>
    <property type="evidence" value="ECO:0007669"/>
    <property type="project" value="UniProtKB-KW"/>
</dbReference>
<gene>
    <name evidence="2" type="ordered locus">UWK_00009</name>
</gene>
<proteinExistence type="predicted"/>
<dbReference type="STRING" id="1167006.UWK_00009"/>
<dbReference type="InterPro" id="IPR036866">
    <property type="entry name" value="RibonucZ/Hydroxyglut_hydro"/>
</dbReference>
<feature type="domain" description="Metallo-beta-lactamase" evidence="1">
    <location>
        <begin position="11"/>
        <end position="165"/>
    </location>
</feature>
<dbReference type="EMBL" id="CP003985">
    <property type="protein sequence ID" value="AGF76598.1"/>
    <property type="molecule type" value="Genomic_DNA"/>
</dbReference>
<reference evidence="3" key="1">
    <citation type="journal article" date="2013" name="Stand. Genomic Sci.">
        <title>Complete genome sequence of Desulfocapsa sulfexigens, a marine deltaproteobacterium specialized in disproportionating inorganic sulfur compounds.</title>
        <authorList>
            <person name="Finster K.W."/>
            <person name="Kjeldsen K.U."/>
            <person name="Kube M."/>
            <person name="Reinhardt R."/>
            <person name="Mussmann M."/>
            <person name="Amann R."/>
            <person name="Schreiber L."/>
        </authorList>
    </citation>
    <scope>NUCLEOTIDE SEQUENCE [LARGE SCALE GENOMIC DNA]</scope>
    <source>
        <strain evidence="3">DSM 10523 / SB164P1</strain>
    </source>
</reference>
<dbReference type="SMART" id="SM00849">
    <property type="entry name" value="Lactamase_B"/>
    <property type="match status" value="1"/>
</dbReference>
<keyword evidence="3" id="KW-1185">Reference proteome</keyword>
<keyword evidence="2" id="KW-0378">Hydrolase</keyword>
<dbReference type="InterPro" id="IPR052533">
    <property type="entry name" value="WalJ/YycJ-like"/>
</dbReference>
<dbReference type="Pfam" id="PF12706">
    <property type="entry name" value="Lactamase_B_2"/>
    <property type="match status" value="1"/>
</dbReference>
<sequence length="260" mass="28349">MKFSVLGSGSKGNALYIESGQTSILIDAGFSGKEIEKRLAVNNRNLAALDGLFLTHEHGDHIQGAGVISRRCRLPLYANEGTYKGSDKKLGKVHKRMEFETGRVVQLKDLKIRSFSISHDTFDPVGFLVSDSNVSIACCTDTGKVSKLVASRLRGCDALVLEFNHDPQMLKSGPYPLSLQQRVRSPHGHLANEEAASFLKTLLHDRLQTVVLAHLSETNNTAELALKSAMAVLGEDQSCLLHVAAQDVPSELFTIVVKEV</sequence>
<dbReference type="SUPFAM" id="SSF56281">
    <property type="entry name" value="Metallo-hydrolase/oxidoreductase"/>
    <property type="match status" value="1"/>
</dbReference>
<dbReference type="KEGG" id="dsf:UWK_00009"/>
<name>M1NZC6_DESSD</name>
<accession>M1NZC6</accession>
<organism evidence="2 3">
    <name type="scientific">Desulfocapsa sulfexigens (strain DSM 10523 / SB164P1)</name>
    <dbReference type="NCBI Taxonomy" id="1167006"/>
    <lineage>
        <taxon>Bacteria</taxon>
        <taxon>Pseudomonadati</taxon>
        <taxon>Thermodesulfobacteriota</taxon>
        <taxon>Desulfobulbia</taxon>
        <taxon>Desulfobulbales</taxon>
        <taxon>Desulfocapsaceae</taxon>
        <taxon>Desulfocapsa</taxon>
    </lineage>
</organism>
<evidence type="ECO:0000313" key="2">
    <source>
        <dbReference type="EMBL" id="AGF76598.1"/>
    </source>
</evidence>